<evidence type="ECO:0000313" key="5">
    <source>
        <dbReference type="EMBL" id="GGI81306.1"/>
    </source>
</evidence>
<gene>
    <name evidence="5" type="ORF">GCM10007112_17570</name>
    <name evidence="4" type="ORF">Vsou_02530</name>
</gene>
<name>A0A830EKR4_9CREN</name>
<protein>
    <submittedName>
        <fullName evidence="5">Phosphoribosyltransferase</fullName>
    </submittedName>
</protein>
<dbReference type="SUPFAM" id="SSF53271">
    <property type="entry name" value="PRTase-like"/>
    <property type="match status" value="1"/>
</dbReference>
<dbReference type="PANTHER" id="PTHR43363">
    <property type="entry name" value="HYPOXANTHINE PHOSPHORIBOSYLTRANSFERASE"/>
    <property type="match status" value="1"/>
</dbReference>
<dbReference type="Proteomes" id="UP001060771">
    <property type="component" value="Chromosome"/>
</dbReference>
<dbReference type="Proteomes" id="UP000657075">
    <property type="component" value="Unassembled WGS sequence"/>
</dbReference>
<keyword evidence="2" id="KW-0808">Transferase</keyword>
<dbReference type="PANTHER" id="PTHR43363:SF2">
    <property type="entry name" value="PHOSPHORIBOSYLTRANSFERASE"/>
    <property type="match status" value="1"/>
</dbReference>
<reference evidence="5" key="2">
    <citation type="submission" date="2020-09" db="EMBL/GenBank/DDBJ databases">
        <authorList>
            <person name="Sun Q."/>
            <person name="Ohkuma M."/>
        </authorList>
    </citation>
    <scope>NUCLEOTIDE SEQUENCE</scope>
    <source>
        <strain evidence="5">JCM 11219</strain>
    </source>
</reference>
<dbReference type="CDD" id="cd06223">
    <property type="entry name" value="PRTases_typeI"/>
    <property type="match status" value="1"/>
</dbReference>
<dbReference type="Gene3D" id="3.40.50.2020">
    <property type="match status" value="1"/>
</dbReference>
<organism evidence="5 6">
    <name type="scientific">Vulcanisaeta souniana JCM 11219</name>
    <dbReference type="NCBI Taxonomy" id="1293586"/>
    <lineage>
        <taxon>Archaea</taxon>
        <taxon>Thermoproteota</taxon>
        <taxon>Thermoprotei</taxon>
        <taxon>Thermoproteales</taxon>
        <taxon>Thermoproteaceae</taxon>
        <taxon>Vulcanisaeta</taxon>
    </lineage>
</organism>
<evidence type="ECO:0000259" key="3">
    <source>
        <dbReference type="Pfam" id="PF00156"/>
    </source>
</evidence>
<keyword evidence="1 5" id="KW-0328">Glycosyltransferase</keyword>
<dbReference type="AlphaFoldDB" id="A0A830EKR4"/>
<reference evidence="5" key="1">
    <citation type="journal article" date="2014" name="Int. J. Syst. Evol. Microbiol.">
        <title>Complete genome sequence of Corynebacterium casei LMG S-19264T (=DSM 44701T), isolated from a smear-ripened cheese.</title>
        <authorList>
            <consortium name="US DOE Joint Genome Institute (JGI-PGF)"/>
            <person name="Walter F."/>
            <person name="Albersmeier A."/>
            <person name="Kalinowski J."/>
            <person name="Ruckert C."/>
        </authorList>
    </citation>
    <scope>NUCLEOTIDE SEQUENCE</scope>
    <source>
        <strain evidence="5">JCM 11219</strain>
    </source>
</reference>
<dbReference type="EMBL" id="AP026830">
    <property type="protein sequence ID" value="BDR91160.1"/>
    <property type="molecule type" value="Genomic_DNA"/>
</dbReference>
<dbReference type="InterPro" id="IPR029057">
    <property type="entry name" value="PRTase-like"/>
</dbReference>
<dbReference type="GeneID" id="76205804"/>
<evidence type="ECO:0000313" key="6">
    <source>
        <dbReference type="Proteomes" id="UP000657075"/>
    </source>
</evidence>
<reference evidence="7" key="3">
    <citation type="submission" date="2022-09" db="EMBL/GenBank/DDBJ databases">
        <title>Complete genome sequence of Vulcanisaeta souniana.</title>
        <authorList>
            <person name="Kato S."/>
            <person name="Itoh T."/>
            <person name="Ohkuma M."/>
        </authorList>
    </citation>
    <scope>NUCLEOTIDE SEQUENCE [LARGE SCALE GENOMIC DNA]</scope>
    <source>
        <strain evidence="7">JCM 11219</strain>
    </source>
</reference>
<evidence type="ECO:0000256" key="1">
    <source>
        <dbReference type="ARBA" id="ARBA00022676"/>
    </source>
</evidence>
<evidence type="ECO:0000256" key="2">
    <source>
        <dbReference type="ARBA" id="ARBA00022679"/>
    </source>
</evidence>
<accession>A0A830EKR4</accession>
<proteinExistence type="predicted"/>
<evidence type="ECO:0000313" key="7">
    <source>
        <dbReference type="Proteomes" id="UP001060771"/>
    </source>
</evidence>
<feature type="domain" description="Phosphoribosyltransferase" evidence="3">
    <location>
        <begin position="11"/>
        <end position="151"/>
    </location>
</feature>
<evidence type="ECO:0000313" key="4">
    <source>
        <dbReference type="EMBL" id="BDR91160.1"/>
    </source>
</evidence>
<dbReference type="Pfam" id="PF00156">
    <property type="entry name" value="Pribosyltran"/>
    <property type="match status" value="1"/>
</dbReference>
<reference evidence="4" key="4">
    <citation type="journal article" date="2023" name="Microbiol. Resour. Announc.">
        <title>Complete Genome Sequence of Vulcanisaeta souniana Strain IC-059, a Hyperthermophilic Archaeon Isolated from Hot Spring Water in Japan.</title>
        <authorList>
            <person name="Kato S."/>
            <person name="Itoh T."/>
            <person name="Wu L."/>
            <person name="Ma J."/>
            <person name="Ohkuma M."/>
        </authorList>
    </citation>
    <scope>NUCLEOTIDE SEQUENCE</scope>
    <source>
        <strain evidence="4">JCM 11219</strain>
    </source>
</reference>
<sequence>MVKVPIKLVSWDEITEWARVLSMKIRDSGWLPDVVVAIARGGYAPARLICDYLGITDLISIQVVHWPSTAQVTEKAYIKYPLSVDLGGKRVLVIDDIVDTGDSIQLAREYIERNNRNVEVRTAALQWISTVAKFKPDYWAIEVRDWVWFVYPWNVTEDMTNFIKRILLEEYKGGKREWTLNEIVNRMVEWYGDEVLKVKVTYIDLALRSLEKQGVIIRTNKDGVEHILFKA</sequence>
<dbReference type="RefSeq" id="WP_188603610.1">
    <property type="nucleotide sequence ID" value="NZ_AP026830.1"/>
</dbReference>
<keyword evidence="7" id="KW-1185">Reference proteome</keyword>
<dbReference type="InterPro" id="IPR000836">
    <property type="entry name" value="PRTase_dom"/>
</dbReference>
<dbReference type="EMBL" id="BMNM01000007">
    <property type="protein sequence ID" value="GGI81306.1"/>
    <property type="molecule type" value="Genomic_DNA"/>
</dbReference>
<dbReference type="GO" id="GO:0016757">
    <property type="term" value="F:glycosyltransferase activity"/>
    <property type="evidence" value="ECO:0007669"/>
    <property type="project" value="UniProtKB-KW"/>
</dbReference>
<dbReference type="OrthoDB" id="4952at2157"/>